<evidence type="ECO:0000256" key="1">
    <source>
        <dbReference type="ARBA" id="ARBA00000085"/>
    </source>
</evidence>
<evidence type="ECO:0000256" key="2">
    <source>
        <dbReference type="ARBA" id="ARBA00012438"/>
    </source>
</evidence>
<evidence type="ECO:0000313" key="9">
    <source>
        <dbReference type="EMBL" id="KJD35884.1"/>
    </source>
</evidence>
<dbReference type="GO" id="GO:0004673">
    <property type="term" value="F:protein histidine kinase activity"/>
    <property type="evidence" value="ECO:0007669"/>
    <property type="project" value="UniProtKB-EC"/>
</dbReference>
<comment type="caution">
    <text evidence="9">The sequence shown here is derived from an EMBL/GenBank/DDBJ whole genome shotgun (WGS) entry which is preliminary data.</text>
</comment>
<dbReference type="Gene3D" id="3.30.565.10">
    <property type="entry name" value="Histidine kinase-like ATPase, C-terminal domain"/>
    <property type="match status" value="1"/>
</dbReference>
<dbReference type="InterPro" id="IPR000014">
    <property type="entry name" value="PAS"/>
</dbReference>
<dbReference type="CDD" id="cd00130">
    <property type="entry name" value="PAS"/>
    <property type="match status" value="1"/>
</dbReference>
<dbReference type="EMBL" id="JTDW01000005">
    <property type="protein sequence ID" value="KJD35884.1"/>
    <property type="molecule type" value="Genomic_DNA"/>
</dbReference>
<keyword evidence="5 9" id="KW-0418">Kinase</keyword>
<dbReference type="PROSITE" id="PS50113">
    <property type="entry name" value="PAC"/>
    <property type="match status" value="1"/>
</dbReference>
<dbReference type="PATRIC" id="fig|1435349.4.peg.2822"/>
<dbReference type="InterPro" id="IPR035965">
    <property type="entry name" value="PAS-like_dom_sf"/>
</dbReference>
<evidence type="ECO:0000259" key="6">
    <source>
        <dbReference type="PROSITE" id="PS50109"/>
    </source>
</evidence>
<evidence type="ECO:0000313" key="10">
    <source>
        <dbReference type="Proteomes" id="UP000032578"/>
    </source>
</evidence>
<dbReference type="OrthoDB" id="5522855at2"/>
<dbReference type="SMART" id="SM00086">
    <property type="entry name" value="PAC"/>
    <property type="match status" value="1"/>
</dbReference>
<dbReference type="SMART" id="SM00091">
    <property type="entry name" value="PAS"/>
    <property type="match status" value="1"/>
</dbReference>
<feature type="domain" description="PAC" evidence="8">
    <location>
        <begin position="83"/>
        <end position="135"/>
    </location>
</feature>
<dbReference type="PROSITE" id="PS50109">
    <property type="entry name" value="HIS_KIN"/>
    <property type="match status" value="1"/>
</dbReference>
<sequence>MIRGIDRLKDTLFENIFNYAKGGIAVVGLKGELIKVNTSVLNALGYTEDELYGMNFKQITHKNDLVADLSYMKELLDGVIENYQMDKRYFHKNGQIIWASLCVSLVRNEAGKPLYFISQIEDITDRMADKGKLEAMLEVVKEQNERLSNFADIITHNLKTHASNLNTLISFLEEDKHQLTQDDDFYLLKGSVINLSQTVSHLTEVAKIRSVVKDQIEALNLNDYVEQAIYNVSALAKNIDCSIQNNIDKTLYIKGIPAYLDSVILNFLTNAIKYASLDRKLKITLSSREEDEYVVFMVKDNGLGIDLIKFGNKLFHMYKTFHKHKDATGIGLFITKSHIESMGGKVSVESEVNVGSTFIVHFKNAKVLG</sequence>
<dbReference type="InterPro" id="IPR052162">
    <property type="entry name" value="Sensor_kinase/Photoreceptor"/>
</dbReference>
<keyword evidence="4" id="KW-0808">Transferase</keyword>
<keyword evidence="10" id="KW-1185">Reference proteome</keyword>
<organism evidence="9 10">
    <name type="scientific">Neotamlana sedimentorum</name>
    <dbReference type="NCBI Taxonomy" id="1435349"/>
    <lineage>
        <taxon>Bacteria</taxon>
        <taxon>Pseudomonadati</taxon>
        <taxon>Bacteroidota</taxon>
        <taxon>Flavobacteriia</taxon>
        <taxon>Flavobacteriales</taxon>
        <taxon>Flavobacteriaceae</taxon>
        <taxon>Neotamlana</taxon>
    </lineage>
</organism>
<evidence type="ECO:0000259" key="7">
    <source>
        <dbReference type="PROSITE" id="PS50112"/>
    </source>
</evidence>
<dbReference type="SUPFAM" id="SSF55785">
    <property type="entry name" value="PYP-like sensor domain (PAS domain)"/>
    <property type="match status" value="1"/>
</dbReference>
<dbReference type="Gene3D" id="3.30.450.20">
    <property type="entry name" value="PAS domain"/>
    <property type="match status" value="1"/>
</dbReference>
<feature type="domain" description="Histidine kinase" evidence="6">
    <location>
        <begin position="153"/>
        <end position="366"/>
    </location>
</feature>
<comment type="catalytic activity">
    <reaction evidence="1">
        <text>ATP + protein L-histidine = ADP + protein N-phospho-L-histidine.</text>
        <dbReference type="EC" id="2.7.13.3"/>
    </reaction>
</comment>
<gene>
    <name evidence="9" type="ORF">PW52_09175</name>
</gene>
<dbReference type="Pfam" id="PF08447">
    <property type="entry name" value="PAS_3"/>
    <property type="match status" value="1"/>
</dbReference>
<evidence type="ECO:0000256" key="4">
    <source>
        <dbReference type="ARBA" id="ARBA00022679"/>
    </source>
</evidence>
<dbReference type="InterPro" id="IPR003594">
    <property type="entry name" value="HATPase_dom"/>
</dbReference>
<dbReference type="InterPro" id="IPR001610">
    <property type="entry name" value="PAC"/>
</dbReference>
<dbReference type="InterPro" id="IPR004358">
    <property type="entry name" value="Sig_transdc_His_kin-like_C"/>
</dbReference>
<name>A0A0D7W9W0_9FLAO</name>
<accession>A0A0D7W9W0</accession>
<dbReference type="EC" id="2.7.13.3" evidence="2"/>
<dbReference type="PANTHER" id="PTHR43304">
    <property type="entry name" value="PHYTOCHROME-LIKE PROTEIN CPH1"/>
    <property type="match status" value="1"/>
</dbReference>
<dbReference type="SUPFAM" id="SSF55874">
    <property type="entry name" value="ATPase domain of HSP90 chaperone/DNA topoisomerase II/histidine kinase"/>
    <property type="match status" value="1"/>
</dbReference>
<dbReference type="InterPro" id="IPR000700">
    <property type="entry name" value="PAS-assoc_C"/>
</dbReference>
<dbReference type="InterPro" id="IPR036890">
    <property type="entry name" value="HATPase_C_sf"/>
</dbReference>
<dbReference type="PRINTS" id="PR00344">
    <property type="entry name" value="BCTRLSENSOR"/>
</dbReference>
<dbReference type="Proteomes" id="UP000032578">
    <property type="component" value="Unassembled WGS sequence"/>
</dbReference>
<evidence type="ECO:0000259" key="8">
    <source>
        <dbReference type="PROSITE" id="PS50113"/>
    </source>
</evidence>
<reference evidence="9 10" key="1">
    <citation type="submission" date="2014-11" db="EMBL/GenBank/DDBJ databases">
        <title>Tamlana sedimentorum sp. nov., isolated from shallow sand sediments of the Sea of Japan.</title>
        <authorList>
            <person name="Romanenko L.A."/>
        </authorList>
    </citation>
    <scope>NUCLEOTIDE SEQUENCE [LARGE SCALE GENOMIC DNA]</scope>
    <source>
        <strain evidence="9 10">JCM 19808</strain>
    </source>
</reference>
<dbReference type="Pfam" id="PF02518">
    <property type="entry name" value="HATPase_c"/>
    <property type="match status" value="1"/>
</dbReference>
<dbReference type="InterPro" id="IPR005467">
    <property type="entry name" value="His_kinase_dom"/>
</dbReference>
<feature type="domain" description="PAS" evidence="7">
    <location>
        <begin position="9"/>
        <end position="79"/>
    </location>
</feature>
<dbReference type="NCBIfam" id="TIGR00229">
    <property type="entry name" value="sensory_box"/>
    <property type="match status" value="1"/>
</dbReference>
<proteinExistence type="predicted"/>
<dbReference type="RefSeq" id="WP_044632614.1">
    <property type="nucleotide sequence ID" value="NZ_JTDW01000005.1"/>
</dbReference>
<evidence type="ECO:0000256" key="5">
    <source>
        <dbReference type="ARBA" id="ARBA00022777"/>
    </source>
</evidence>
<evidence type="ECO:0000256" key="3">
    <source>
        <dbReference type="ARBA" id="ARBA00022553"/>
    </source>
</evidence>
<dbReference type="STRING" id="1435349.PW52_09175"/>
<dbReference type="PROSITE" id="PS50112">
    <property type="entry name" value="PAS"/>
    <property type="match status" value="1"/>
</dbReference>
<dbReference type="InterPro" id="IPR013655">
    <property type="entry name" value="PAS_fold_3"/>
</dbReference>
<dbReference type="AlphaFoldDB" id="A0A0D7W9W0"/>
<protein>
    <recommendedName>
        <fullName evidence="2">histidine kinase</fullName>
        <ecNumber evidence="2">2.7.13.3</ecNumber>
    </recommendedName>
</protein>
<dbReference type="SMART" id="SM00387">
    <property type="entry name" value="HATPase_c"/>
    <property type="match status" value="1"/>
</dbReference>
<keyword evidence="3" id="KW-0597">Phosphoprotein</keyword>
<dbReference type="PANTHER" id="PTHR43304:SF1">
    <property type="entry name" value="PAC DOMAIN-CONTAINING PROTEIN"/>
    <property type="match status" value="1"/>
</dbReference>